<dbReference type="InterPro" id="IPR016036">
    <property type="entry name" value="Malonyl_transacylase_ACP-bd"/>
</dbReference>
<dbReference type="Proteomes" id="UP000799302">
    <property type="component" value="Unassembled WGS sequence"/>
</dbReference>
<dbReference type="Pfam" id="PF02801">
    <property type="entry name" value="Ketoacyl-synt_C"/>
    <property type="match status" value="1"/>
</dbReference>
<dbReference type="InterPro" id="IPR042104">
    <property type="entry name" value="PKS_dehydratase_sf"/>
</dbReference>
<dbReference type="SMART" id="SM00826">
    <property type="entry name" value="PKS_DH"/>
    <property type="match status" value="1"/>
</dbReference>
<dbReference type="SMART" id="SM00823">
    <property type="entry name" value="PKS_PP"/>
    <property type="match status" value="1"/>
</dbReference>
<dbReference type="InterPro" id="IPR036291">
    <property type="entry name" value="NAD(P)-bd_dom_sf"/>
</dbReference>
<feature type="domain" description="PKS/mFAS DH" evidence="12">
    <location>
        <begin position="926"/>
        <end position="1227"/>
    </location>
</feature>
<organism evidence="13 14">
    <name type="scientific">Microthyrium microscopicum</name>
    <dbReference type="NCBI Taxonomy" id="703497"/>
    <lineage>
        <taxon>Eukaryota</taxon>
        <taxon>Fungi</taxon>
        <taxon>Dikarya</taxon>
        <taxon>Ascomycota</taxon>
        <taxon>Pezizomycotina</taxon>
        <taxon>Dothideomycetes</taxon>
        <taxon>Dothideomycetes incertae sedis</taxon>
        <taxon>Microthyriales</taxon>
        <taxon>Microthyriaceae</taxon>
        <taxon>Microthyrium</taxon>
    </lineage>
</organism>
<dbReference type="InterPro" id="IPR020807">
    <property type="entry name" value="PKS_DH"/>
</dbReference>
<dbReference type="Gene3D" id="3.30.559.10">
    <property type="entry name" value="Chloramphenicol acetyltransferase-like domain"/>
    <property type="match status" value="1"/>
</dbReference>
<dbReference type="Pfam" id="PF00698">
    <property type="entry name" value="Acyl_transf_1"/>
    <property type="match status" value="1"/>
</dbReference>
<dbReference type="Gene3D" id="3.40.50.720">
    <property type="entry name" value="NAD(P)-binding Rossmann-like Domain"/>
    <property type="match status" value="3"/>
</dbReference>
<dbReference type="Gene3D" id="1.10.1200.10">
    <property type="entry name" value="ACP-like"/>
    <property type="match status" value="1"/>
</dbReference>
<name>A0A6A6UEZ8_9PEZI</name>
<dbReference type="SUPFAM" id="SSF55048">
    <property type="entry name" value="Probable ACP-binding domain of malonyl-CoA ACP transacylase"/>
    <property type="match status" value="1"/>
</dbReference>
<keyword evidence="3" id="KW-0808">Transferase</keyword>
<evidence type="ECO:0000256" key="8">
    <source>
        <dbReference type="PROSITE-ProRule" id="PRU01363"/>
    </source>
</evidence>
<dbReference type="CDD" id="cd00833">
    <property type="entry name" value="PKS"/>
    <property type="match status" value="1"/>
</dbReference>
<gene>
    <name evidence="13" type="ORF">BT63DRAFT_228744</name>
</gene>
<dbReference type="SUPFAM" id="SSF51735">
    <property type="entry name" value="NAD(P)-binding Rossmann-fold domains"/>
    <property type="match status" value="2"/>
</dbReference>
<dbReference type="OrthoDB" id="329835at2759"/>
<dbReference type="SUPFAM" id="SSF50129">
    <property type="entry name" value="GroES-like"/>
    <property type="match status" value="1"/>
</dbReference>
<dbReference type="GO" id="GO:0016491">
    <property type="term" value="F:oxidoreductase activity"/>
    <property type="evidence" value="ECO:0007669"/>
    <property type="project" value="UniProtKB-KW"/>
</dbReference>
<feature type="domain" description="Ketosynthase family 3 (KS3)" evidence="11">
    <location>
        <begin position="7"/>
        <end position="431"/>
    </location>
</feature>
<dbReference type="InterPro" id="IPR013154">
    <property type="entry name" value="ADH-like_N"/>
</dbReference>
<keyword evidence="4" id="KW-0521">NADP</keyword>
<dbReference type="InterPro" id="IPR049552">
    <property type="entry name" value="PKS_DH_N"/>
</dbReference>
<dbReference type="InterPro" id="IPR001227">
    <property type="entry name" value="Ac_transferase_dom_sf"/>
</dbReference>
<dbReference type="InterPro" id="IPR011032">
    <property type="entry name" value="GroES-like_sf"/>
</dbReference>
<evidence type="ECO:0000313" key="13">
    <source>
        <dbReference type="EMBL" id="KAF2670067.1"/>
    </source>
</evidence>
<dbReference type="SUPFAM" id="SSF52151">
    <property type="entry name" value="FabD/lysophospholipase-like"/>
    <property type="match status" value="1"/>
</dbReference>
<dbReference type="InterPro" id="IPR006162">
    <property type="entry name" value="Ppantetheine_attach_site"/>
</dbReference>
<sequence>MASQHNDMPIAVVAMNCRFPGDANSPEEFWKHMIEKRDTWTEIPEERFNAKSFYQPTIGTGGSVSFKGAYFLQGDVGKFDPSFFNITESEATAIDPQQRIQLECAYEAFESASIPLRKLRGSKTAVYTSTFNHDYEIMQFRDADNMAHYHSTGNQVVAANRIAYFFDFKGPSMTLDTACSGSSNALHLACQSLKTGEADQALVSGCTLMLEPDAVNGMNRLQFFSKEGRSFAFDCRAGGYGRGEGAACVVLKPLAAALRDGDPIRALVRGTATNQNGRTSTITIPSAPAQVEVALAAYQSCGLDPKETLYVEAHGTGTAAGDPLEIEAIGTIFGDATERSTKTIVGSVKTNIGHLEPVSGLASLIKSILILEKGVIPASLNFEKPNPKAQLERWNVKIPITDEKWQAGLPQRISINNLGVGGSNSHVVIESFPSFLQTLGQQAPSHVRQDVIEAKSGLTGSNTQHRLFVLSAMTEISCKKRIQALKAHCQDQPEENFDSLAYTLSKRYEGFPWRWSVTASSMKDLVAKMEDAAPKLASTASKTGFVFAGQGAQWFAMGRELLGSYPSFQRTMEAADGIYKSLGAEWSLLEELSRDKDTSRVDDAAIGQPLSTALQVALVELLKSWKVEPDCVIGHSSGEIAAAYATGALSLEHALTIAYFRGLHTSRMRQLENAPDGSMMAAGLSVTEAEAEIASLPTDIGSKLVVACVNSPSSVTVSGARQAILQYKDILEQRGVFARALKVDVAYHSSDMQLIADAYLSSIAHCIPSETPSHVEFWSSVRAERISASELQPQYWIENLVSQVKFCQGLGAMSQQTTNLGMLIEVSPHSVFEGPIKQTLGPERAVPYASMLKRNFNAAETALQAAQKMLESGVSVDVECTTYPLVDEQTTHLLTDLPQYCWDHSNRYWHESAVTTRHLRRAFPYHELLGSRVPQSTSLEPQWRNILKISALDWLSDHRVNDNIIFPGAGYLCIAMQAFYQNYSEKNFRPEQPKFLELRDIVFERGLLLDDPSMEVEIVCYLRPVLEQLREASDTRYEFRVVSSSDATTWHKHCRGTIVAIPQADQGELPQTGLTDASARPLDRKEAYQKFQQVGLNYGPNFRTIVDGFIDDTVFDGHVKQMVDENGTHNHNSYIVHPATLDGIFQAMVAPNVYNRNASTAMVPTSMDSLTISCGTTTDAELLHVHATSRFLGKTNLNAYATVTKSDGLAIRIDNFAAVVLEGELAIESSEDHGCYRMEWIQDPSMFDTKQIQDFCLKSTPNSIPCPTNPLYVQAALHFYREAVSQVPLEEVKVDYLRHLHDYMRSVLASTPEPAEAFDLSKLQETSTEATMLRRMGIALPGILRGEVDPLSLMLEDNLLYKYYAGDWIDHYYEQMAAYVNLLAKKKPTMKILEIGAGTGGTTMAILNSMPADHGFSYTFTDISAGFFIQAREVLSKWNDSIIYKKLDIESDPVEQGFEAGDYDLIIASNVLHATKYIETTLSNTGKLLRPGGQLLLLEVTRPTRYLHLVFGCLAGWWLGSEDYTVKRTEGPCLSGESWIKTLGNVGFGSSICVPDAASEIDSSMSVIVATMPHEPLPASTTSFVIVPDVEYNLIKPQELQRAVRENLSSPCEIIDWATELSPDQVCIFVGASTSSLLIAGNEDRFKQFQKMISASSGAVVLTSGAIGDSGVPTQAVLTGLSRNIRSETDSMKFITVDIESQLDVSPLSSILAKSFLGESNETEFAIRENTVQVPRVIPETTFTKYLNTGDVEETGPIAESSVAAVKLDFRTLGFLESLRFVPDDLIKGPLNPDQIQVEVKAAGVNFRHVLYALGKFSAAEYAERPAGECSGVVTAVGDNVKDQFQVGDRVVSSGIFNAFTTAVRIPAISTRRIPDSMSFVEAAQFPLTYLTSWYSLVNLAHIRKGDNVLIHSGTGAVGQSAITIAQHFGANVFATCGNDEKKQFLVDKFGIPEENIFSSKNYRFVDGIMNITNGKGIDIILNSLSGEFITESCRCLGTFGRFIEIGKNDILSGSKLNMAIFNKSTSFIALDLSRVYELEPETIGTMLQKVIDMLQDGSLKWAGPLHVRNFGDCPDAFRYMSTGKHIGKMVLDLSTQADLKVTIPDFAEKPIRGSATYLISGGLGGLGREICRWMATHDDTVNLVAFSRSKTPSKAAQSLTAELLKHGAILTIMTCDVGNEDQVREAIEECRKTLPPIRGVVQGAMVLRDCPFETMTKDQFHEVVVPKVQGTQNLVKYLPPCTLDFFIILSSVVGIIGGPTQGNYVAASTFQDSYARYLTSMGQPVTSLDLGWMKGAGYVEENKFASDYVASQGMQPVSMDTFFRALSYAIKRKPENASQSQLMIGLSHTMKERLTRVGRFSFLRVRQSVSAGVTAAGPTQTRSAQQVIQSCKSYNEATTFIGQKLLEKIASLMAIQLSSLKLEASVSDYGIDSLIAIEIRNWMRQELGCNLGTFEILGSKTIAALGELAAQRSRWLAEAEFQDGPGAKAEEASSTDSDTGSVISDSTPTTVSLNSTNIKSDLPSLPVPTLDVTTSALLKSLRLISSDEEYLRSKACVENFIAPTGVGHKLQARLMDYTNTTKNWHSDLWMDRQYFDNRAPIAPFTNYFGVHEPSTIQTMSEAASYICAAVLNFQEEVENGTMERDLLRDAQADMQQYKNMFNACRIPGKPKDYLVRFDAASHRHITVIRGGHFFKLNYEYKGQRLDQSQLKAALEAIIEKDLGSTLEVGAFTTMNRDDWADARIKLMESSPEAGQSLEDVQSSCFILCLDNETPKTLEEEAAQVWYGKGLNRFFDKPVQFTVNDNGHTGYIGEHSASDGGPSLRLNDYVQEFIRKAKNQPIRNTAGLEAYRLQVDSLQFPATTELSEIVTKARAQFDKTISTEDMVSISCEGFGDIALSSKKTNSNTFVQVVLNLAAYRMYGELKPNYEPVALTSFNDGRWTSCSMVIEEVLKFCQLADDPTADQAARKAAFDAALIAHGKNVTTAADGTENTEAHLLALKEMIRDGEEAPELFKDPLHQKSQQWYLSASFLPSKHSHSYGFWQVVEDGMGIGNMIRPDKLQFLIVGANGGCKDYATHIQHAARDVGKIIGVVA</sequence>
<evidence type="ECO:0000256" key="1">
    <source>
        <dbReference type="ARBA" id="ARBA00022450"/>
    </source>
</evidence>
<dbReference type="PROSITE" id="PS52019">
    <property type="entry name" value="PKS_MFAS_DH"/>
    <property type="match status" value="1"/>
</dbReference>
<dbReference type="SMART" id="SM00825">
    <property type="entry name" value="PKS_KS"/>
    <property type="match status" value="1"/>
</dbReference>
<evidence type="ECO:0000256" key="5">
    <source>
        <dbReference type="ARBA" id="ARBA00023002"/>
    </source>
</evidence>
<dbReference type="InterPro" id="IPR023213">
    <property type="entry name" value="CAT-like_dom_sf"/>
</dbReference>
<dbReference type="InterPro" id="IPR013968">
    <property type="entry name" value="PKS_KR"/>
</dbReference>
<dbReference type="InterPro" id="IPR016035">
    <property type="entry name" value="Acyl_Trfase/lysoPLipase"/>
</dbReference>
<dbReference type="InterPro" id="IPR057326">
    <property type="entry name" value="KR_dom"/>
</dbReference>
<feature type="region of interest" description="C-terminal hotdog fold" evidence="8">
    <location>
        <begin position="1079"/>
        <end position="1227"/>
    </location>
</feature>
<dbReference type="Pfam" id="PF23297">
    <property type="entry name" value="ACP_SdgA_C"/>
    <property type="match status" value="1"/>
</dbReference>
<dbReference type="Gene3D" id="3.40.47.10">
    <property type="match status" value="1"/>
</dbReference>
<dbReference type="PROSITE" id="PS00012">
    <property type="entry name" value="PHOSPHOPANTETHEINE"/>
    <property type="match status" value="1"/>
</dbReference>
<dbReference type="InterPro" id="IPR029063">
    <property type="entry name" value="SAM-dependent_MTases_sf"/>
</dbReference>
<dbReference type="PROSITE" id="PS50075">
    <property type="entry name" value="CARRIER"/>
    <property type="match status" value="1"/>
</dbReference>
<dbReference type="Gene3D" id="3.30.559.70">
    <property type="entry name" value="Choline/Carnitine o-acyltransferase, domain 2"/>
    <property type="match status" value="1"/>
</dbReference>
<keyword evidence="1" id="KW-0596">Phosphopantetheine</keyword>
<feature type="active site" description="Proton donor; for dehydratase activity" evidence="8">
    <location>
        <position position="1142"/>
    </location>
</feature>
<dbReference type="InterPro" id="IPR020843">
    <property type="entry name" value="ER"/>
</dbReference>
<dbReference type="InterPro" id="IPR050091">
    <property type="entry name" value="PKS_NRPS_Biosynth_Enz"/>
</dbReference>
<dbReference type="GO" id="GO:0004312">
    <property type="term" value="F:fatty acid synthase activity"/>
    <property type="evidence" value="ECO:0007669"/>
    <property type="project" value="TreeGrafter"/>
</dbReference>
<dbReference type="GO" id="GO:0006633">
    <property type="term" value="P:fatty acid biosynthetic process"/>
    <property type="evidence" value="ECO:0007669"/>
    <property type="project" value="TreeGrafter"/>
</dbReference>
<dbReference type="Pfam" id="PF00755">
    <property type="entry name" value="Carn_acyltransf"/>
    <property type="match status" value="1"/>
</dbReference>
<dbReference type="PANTHER" id="PTHR43775:SF29">
    <property type="entry name" value="ASPERFURANONE POLYKETIDE SYNTHASE AFOG-RELATED"/>
    <property type="match status" value="1"/>
</dbReference>
<dbReference type="InterPro" id="IPR020806">
    <property type="entry name" value="PKS_PP-bd"/>
</dbReference>
<dbReference type="Pfam" id="PF16197">
    <property type="entry name" value="KAsynt_C_assoc"/>
    <property type="match status" value="1"/>
</dbReference>
<proteinExistence type="predicted"/>
<dbReference type="InterPro" id="IPR036736">
    <property type="entry name" value="ACP-like_sf"/>
</dbReference>
<dbReference type="Gene3D" id="3.30.70.3290">
    <property type="match status" value="1"/>
</dbReference>
<keyword evidence="14" id="KW-1185">Reference proteome</keyword>
<dbReference type="InterPro" id="IPR042231">
    <property type="entry name" value="Cho/carn_acyl_trans_2"/>
</dbReference>
<dbReference type="PANTHER" id="PTHR43775">
    <property type="entry name" value="FATTY ACID SYNTHASE"/>
    <property type="match status" value="1"/>
</dbReference>
<dbReference type="InterPro" id="IPR016039">
    <property type="entry name" value="Thiolase-like"/>
</dbReference>
<keyword evidence="2" id="KW-0597">Phosphoprotein</keyword>
<feature type="domain" description="Carrier" evidence="10">
    <location>
        <begin position="2397"/>
        <end position="2474"/>
    </location>
</feature>
<protein>
    <submittedName>
        <fullName evidence="13">Uncharacterized protein</fullName>
    </submittedName>
</protein>
<evidence type="ECO:0000256" key="9">
    <source>
        <dbReference type="SAM" id="MobiDB-lite"/>
    </source>
</evidence>
<evidence type="ECO:0000313" key="14">
    <source>
        <dbReference type="Proteomes" id="UP000799302"/>
    </source>
</evidence>
<dbReference type="SUPFAM" id="SSF53335">
    <property type="entry name" value="S-adenosyl-L-methionine-dependent methyltransferases"/>
    <property type="match status" value="1"/>
</dbReference>
<dbReference type="InterPro" id="IPR014030">
    <property type="entry name" value="Ketoacyl_synth_N"/>
</dbReference>
<dbReference type="EMBL" id="MU004234">
    <property type="protein sequence ID" value="KAF2670067.1"/>
    <property type="molecule type" value="Genomic_DNA"/>
</dbReference>
<reference evidence="13" key="1">
    <citation type="journal article" date="2020" name="Stud. Mycol.">
        <title>101 Dothideomycetes genomes: a test case for predicting lifestyles and emergence of pathogens.</title>
        <authorList>
            <person name="Haridas S."/>
            <person name="Albert R."/>
            <person name="Binder M."/>
            <person name="Bloem J."/>
            <person name="Labutti K."/>
            <person name="Salamov A."/>
            <person name="Andreopoulos B."/>
            <person name="Baker S."/>
            <person name="Barry K."/>
            <person name="Bills G."/>
            <person name="Bluhm B."/>
            <person name="Cannon C."/>
            <person name="Castanera R."/>
            <person name="Culley D."/>
            <person name="Daum C."/>
            <person name="Ezra D."/>
            <person name="Gonzalez J."/>
            <person name="Henrissat B."/>
            <person name="Kuo A."/>
            <person name="Liang C."/>
            <person name="Lipzen A."/>
            <person name="Lutzoni F."/>
            <person name="Magnuson J."/>
            <person name="Mondo S."/>
            <person name="Nolan M."/>
            <person name="Ohm R."/>
            <person name="Pangilinan J."/>
            <person name="Park H.-J."/>
            <person name="Ramirez L."/>
            <person name="Alfaro M."/>
            <person name="Sun H."/>
            <person name="Tritt A."/>
            <person name="Yoshinaga Y."/>
            <person name="Zwiers L.-H."/>
            <person name="Turgeon B."/>
            <person name="Goodwin S."/>
            <person name="Spatafora J."/>
            <person name="Crous P."/>
            <person name="Grigoriev I."/>
        </authorList>
    </citation>
    <scope>NUCLEOTIDE SEQUENCE</scope>
    <source>
        <strain evidence="13">CBS 115976</strain>
    </source>
</reference>
<dbReference type="Gene3D" id="3.10.129.110">
    <property type="entry name" value="Polyketide synthase dehydratase"/>
    <property type="match status" value="1"/>
</dbReference>
<dbReference type="SMART" id="SM00827">
    <property type="entry name" value="PKS_AT"/>
    <property type="match status" value="1"/>
</dbReference>
<accession>A0A6A6UEZ8</accession>
<feature type="active site" description="Proton acceptor; for dehydratase activity" evidence="8">
    <location>
        <position position="958"/>
    </location>
</feature>
<dbReference type="InterPro" id="IPR049900">
    <property type="entry name" value="PKS_mFAS_DH"/>
</dbReference>
<dbReference type="Gene3D" id="3.40.366.10">
    <property type="entry name" value="Malonyl-Coenzyme A Acyl Carrier Protein, domain 2"/>
    <property type="match status" value="1"/>
</dbReference>
<dbReference type="PROSITE" id="PS52004">
    <property type="entry name" value="KS3_2"/>
    <property type="match status" value="1"/>
</dbReference>
<evidence type="ECO:0000256" key="3">
    <source>
        <dbReference type="ARBA" id="ARBA00022679"/>
    </source>
</evidence>
<dbReference type="SUPFAM" id="SSF52777">
    <property type="entry name" value="CoA-dependent acyltransferases"/>
    <property type="match status" value="2"/>
</dbReference>
<dbReference type="SUPFAM" id="SSF47336">
    <property type="entry name" value="ACP-like"/>
    <property type="match status" value="1"/>
</dbReference>
<dbReference type="InterPro" id="IPR039551">
    <property type="entry name" value="Cho/carn_acyl_trans"/>
</dbReference>
<evidence type="ECO:0000256" key="7">
    <source>
        <dbReference type="ARBA" id="ARBA00023315"/>
    </source>
</evidence>
<dbReference type="InterPro" id="IPR020841">
    <property type="entry name" value="PKS_Beta-ketoAc_synthase_dom"/>
</dbReference>
<evidence type="ECO:0000259" key="12">
    <source>
        <dbReference type="PROSITE" id="PS52019"/>
    </source>
</evidence>
<dbReference type="InterPro" id="IPR014043">
    <property type="entry name" value="Acyl_transferase_dom"/>
</dbReference>
<dbReference type="Pfam" id="PF00109">
    <property type="entry name" value="ketoacyl-synt"/>
    <property type="match status" value="1"/>
</dbReference>
<dbReference type="InterPro" id="IPR056501">
    <property type="entry name" value="NAD-bd_HRPKS_sdrA"/>
</dbReference>
<dbReference type="CDD" id="cd02440">
    <property type="entry name" value="AdoMet_MTases"/>
    <property type="match status" value="1"/>
</dbReference>
<dbReference type="Pfam" id="PF23114">
    <property type="entry name" value="NAD-bd_HRPKS_sdrA"/>
    <property type="match status" value="1"/>
</dbReference>
<evidence type="ECO:0000259" key="10">
    <source>
        <dbReference type="PROSITE" id="PS50075"/>
    </source>
</evidence>
<keyword evidence="7" id="KW-0012">Acyltransferase</keyword>
<dbReference type="InterPro" id="IPR013217">
    <property type="entry name" value="Methyltransf_12"/>
</dbReference>
<feature type="compositionally biased region" description="Polar residues" evidence="9">
    <location>
        <begin position="2493"/>
        <end position="2509"/>
    </location>
</feature>
<dbReference type="Pfam" id="PF08242">
    <property type="entry name" value="Methyltransf_12"/>
    <property type="match status" value="1"/>
</dbReference>
<feature type="region of interest" description="N-terminal hotdog fold" evidence="8">
    <location>
        <begin position="926"/>
        <end position="1065"/>
    </location>
</feature>
<keyword evidence="6" id="KW-0511">Multifunctional enzyme</keyword>
<feature type="region of interest" description="Disordered" evidence="9">
    <location>
        <begin position="2483"/>
        <end position="2509"/>
    </location>
</feature>
<dbReference type="GO" id="GO:0031177">
    <property type="term" value="F:phosphopantetheine binding"/>
    <property type="evidence" value="ECO:0007669"/>
    <property type="project" value="InterPro"/>
</dbReference>
<dbReference type="GO" id="GO:0030639">
    <property type="term" value="P:polyketide biosynthetic process"/>
    <property type="evidence" value="ECO:0007669"/>
    <property type="project" value="UniProtKB-ARBA"/>
</dbReference>
<dbReference type="Pfam" id="PF13602">
    <property type="entry name" value="ADH_zinc_N_2"/>
    <property type="match status" value="1"/>
</dbReference>
<dbReference type="Gene3D" id="3.40.50.150">
    <property type="entry name" value="Vaccinia Virus protein VP39"/>
    <property type="match status" value="1"/>
</dbReference>
<dbReference type="FunFam" id="3.40.50.720:FF:000209">
    <property type="entry name" value="Polyketide synthase Pks12"/>
    <property type="match status" value="1"/>
</dbReference>
<dbReference type="Pfam" id="PF21089">
    <property type="entry name" value="PKS_DH_N"/>
    <property type="match status" value="1"/>
</dbReference>
<dbReference type="Pfam" id="PF08659">
    <property type="entry name" value="KR"/>
    <property type="match status" value="1"/>
</dbReference>
<dbReference type="SUPFAM" id="SSF53901">
    <property type="entry name" value="Thiolase-like"/>
    <property type="match status" value="1"/>
</dbReference>
<evidence type="ECO:0000256" key="6">
    <source>
        <dbReference type="ARBA" id="ARBA00023268"/>
    </source>
</evidence>
<dbReference type="Pfam" id="PF08240">
    <property type="entry name" value="ADH_N"/>
    <property type="match status" value="1"/>
</dbReference>
<dbReference type="InterPro" id="IPR014031">
    <property type="entry name" value="Ketoacyl_synth_C"/>
</dbReference>
<evidence type="ECO:0000256" key="4">
    <source>
        <dbReference type="ARBA" id="ARBA00022857"/>
    </source>
</evidence>
<dbReference type="InterPro" id="IPR009081">
    <property type="entry name" value="PP-bd_ACP"/>
</dbReference>
<evidence type="ECO:0000256" key="2">
    <source>
        <dbReference type="ARBA" id="ARBA00022553"/>
    </source>
</evidence>
<dbReference type="GO" id="GO:1901336">
    <property type="term" value="P:lactone biosynthetic process"/>
    <property type="evidence" value="ECO:0007669"/>
    <property type="project" value="UniProtKB-ARBA"/>
</dbReference>
<dbReference type="SMART" id="SM00822">
    <property type="entry name" value="PKS_KR"/>
    <property type="match status" value="1"/>
</dbReference>
<dbReference type="Pfam" id="PF14765">
    <property type="entry name" value="PS-DH"/>
    <property type="match status" value="1"/>
</dbReference>
<dbReference type="InterPro" id="IPR049551">
    <property type="entry name" value="PKS_DH_C"/>
</dbReference>
<evidence type="ECO:0000259" key="11">
    <source>
        <dbReference type="PROSITE" id="PS52004"/>
    </source>
</evidence>
<keyword evidence="5" id="KW-0560">Oxidoreductase</keyword>
<dbReference type="Gene3D" id="3.90.180.10">
    <property type="entry name" value="Medium-chain alcohol dehydrogenases, catalytic domain"/>
    <property type="match status" value="1"/>
</dbReference>
<dbReference type="SMART" id="SM00829">
    <property type="entry name" value="PKS_ER"/>
    <property type="match status" value="1"/>
</dbReference>
<dbReference type="CDD" id="cd05195">
    <property type="entry name" value="enoyl_red"/>
    <property type="match status" value="1"/>
</dbReference>
<dbReference type="InterPro" id="IPR032821">
    <property type="entry name" value="PKS_assoc"/>
</dbReference>